<name>A0A0F9RLD2_9ZZZZ</name>
<reference evidence="1" key="1">
    <citation type="journal article" date="2015" name="Nature">
        <title>Complex archaea that bridge the gap between prokaryotes and eukaryotes.</title>
        <authorList>
            <person name="Spang A."/>
            <person name="Saw J.H."/>
            <person name="Jorgensen S.L."/>
            <person name="Zaremba-Niedzwiedzka K."/>
            <person name="Martijn J."/>
            <person name="Lind A.E."/>
            <person name="van Eijk R."/>
            <person name="Schleper C."/>
            <person name="Guy L."/>
            <person name="Ettema T.J."/>
        </authorList>
    </citation>
    <scope>NUCLEOTIDE SEQUENCE</scope>
</reference>
<evidence type="ECO:0000313" key="1">
    <source>
        <dbReference type="EMBL" id="KKN18083.1"/>
    </source>
</evidence>
<gene>
    <name evidence="1" type="ORF">LCGC14_0959420</name>
</gene>
<proteinExistence type="predicted"/>
<organism evidence="1">
    <name type="scientific">marine sediment metagenome</name>
    <dbReference type="NCBI Taxonomy" id="412755"/>
    <lineage>
        <taxon>unclassified sequences</taxon>
        <taxon>metagenomes</taxon>
        <taxon>ecological metagenomes</taxon>
    </lineage>
</organism>
<protein>
    <submittedName>
        <fullName evidence="1">Uncharacterized protein</fullName>
    </submittedName>
</protein>
<sequence>MNFIKVCALAEKFGEQAINREIEKLAKKRKGKKWKKMPKGWKPKSRKSYYESIGGFDGCMEEMKDKMDDPGAFCASLKDRVKGKDWRKKKKKKK</sequence>
<accession>A0A0F9RLD2</accession>
<comment type="caution">
    <text evidence="1">The sequence shown here is derived from an EMBL/GenBank/DDBJ whole genome shotgun (WGS) entry which is preliminary data.</text>
</comment>
<dbReference type="AlphaFoldDB" id="A0A0F9RLD2"/>
<dbReference type="EMBL" id="LAZR01003461">
    <property type="protein sequence ID" value="KKN18083.1"/>
    <property type="molecule type" value="Genomic_DNA"/>
</dbReference>